<organism evidence="2 3">
    <name type="scientific">Gimesia chilikensis</name>
    <dbReference type="NCBI Taxonomy" id="2605989"/>
    <lineage>
        <taxon>Bacteria</taxon>
        <taxon>Pseudomonadati</taxon>
        <taxon>Planctomycetota</taxon>
        <taxon>Planctomycetia</taxon>
        <taxon>Planctomycetales</taxon>
        <taxon>Planctomycetaceae</taxon>
        <taxon>Gimesia</taxon>
    </lineage>
</organism>
<proteinExistence type="predicted"/>
<dbReference type="OrthoDB" id="214074at2"/>
<reference evidence="2 3" key="1">
    <citation type="submission" date="2019-02" db="EMBL/GenBank/DDBJ databases">
        <title>Deep-cultivation of Planctomycetes and their phenomic and genomic characterization uncovers novel biology.</title>
        <authorList>
            <person name="Wiegand S."/>
            <person name="Jogler M."/>
            <person name="Boedeker C."/>
            <person name="Pinto D."/>
            <person name="Vollmers J."/>
            <person name="Rivas-Marin E."/>
            <person name="Kohn T."/>
            <person name="Peeters S.H."/>
            <person name="Heuer A."/>
            <person name="Rast P."/>
            <person name="Oberbeckmann S."/>
            <person name="Bunk B."/>
            <person name="Jeske O."/>
            <person name="Meyerdierks A."/>
            <person name="Storesund J.E."/>
            <person name="Kallscheuer N."/>
            <person name="Luecker S."/>
            <person name="Lage O.M."/>
            <person name="Pohl T."/>
            <person name="Merkel B.J."/>
            <person name="Hornburger P."/>
            <person name="Mueller R.-W."/>
            <person name="Bruemmer F."/>
            <person name="Labrenz M."/>
            <person name="Spormann A.M."/>
            <person name="Op den Camp H."/>
            <person name="Overmann J."/>
            <person name="Amann R."/>
            <person name="Jetten M.S.M."/>
            <person name="Mascher T."/>
            <person name="Medema M.H."/>
            <person name="Devos D.P."/>
            <person name="Kaster A.-K."/>
            <person name="Ovreas L."/>
            <person name="Rohde M."/>
            <person name="Galperin M.Y."/>
            <person name="Jogler C."/>
        </authorList>
    </citation>
    <scope>NUCLEOTIDE SEQUENCE [LARGE SCALE GENOMIC DNA]</scope>
    <source>
        <strain evidence="2 3">HG66A1</strain>
    </source>
</reference>
<dbReference type="EMBL" id="CP036266">
    <property type="protein sequence ID" value="QDT19653.1"/>
    <property type="molecule type" value="Genomic_DNA"/>
</dbReference>
<dbReference type="Pfam" id="PF00903">
    <property type="entry name" value="Glyoxalase"/>
    <property type="match status" value="1"/>
</dbReference>
<dbReference type="InterPro" id="IPR029068">
    <property type="entry name" value="Glyas_Bleomycin-R_OHBP_Dase"/>
</dbReference>
<dbReference type="RefSeq" id="WP_145181456.1">
    <property type="nucleotide sequence ID" value="NZ_CP036266.1"/>
</dbReference>
<protein>
    <submittedName>
        <fullName evidence="2">Glyoxalase-like domain protein</fullName>
    </submittedName>
</protein>
<dbReference type="InterPro" id="IPR004360">
    <property type="entry name" value="Glyas_Fos-R_dOase_dom"/>
</dbReference>
<accession>A0A517PJU9</accession>
<feature type="domain" description="VOC" evidence="1">
    <location>
        <begin position="7"/>
        <end position="128"/>
    </location>
</feature>
<gene>
    <name evidence="2" type="ORF">HG66A1_14210</name>
</gene>
<keyword evidence="3" id="KW-1185">Reference proteome</keyword>
<sequence length="135" mass="15459">MQSGPNSIQELVPLLFVENVTHSVSFYRDQLGFEMTLNWEPEGKLSWCRLERDGVALMLQLACPDEDGTTEERSKGIGFFFLCEDAHAMYEELRGKGLELEPPKVAFYGMNQLFLKDPDGYELCFQNPVPERMAE</sequence>
<evidence type="ECO:0000313" key="2">
    <source>
        <dbReference type="EMBL" id="QDT19653.1"/>
    </source>
</evidence>
<name>A0A517PJU9_9PLAN</name>
<evidence type="ECO:0000313" key="3">
    <source>
        <dbReference type="Proteomes" id="UP000320421"/>
    </source>
</evidence>
<dbReference type="AlphaFoldDB" id="A0A517PJU9"/>
<dbReference type="PROSITE" id="PS51819">
    <property type="entry name" value="VOC"/>
    <property type="match status" value="1"/>
</dbReference>
<dbReference type="InterPro" id="IPR037523">
    <property type="entry name" value="VOC_core"/>
</dbReference>
<dbReference type="Proteomes" id="UP000320421">
    <property type="component" value="Chromosome"/>
</dbReference>
<dbReference type="Gene3D" id="3.10.180.10">
    <property type="entry name" value="2,3-Dihydroxybiphenyl 1,2-Dioxygenase, domain 1"/>
    <property type="match status" value="1"/>
</dbReference>
<dbReference type="SUPFAM" id="SSF54593">
    <property type="entry name" value="Glyoxalase/Bleomycin resistance protein/Dihydroxybiphenyl dioxygenase"/>
    <property type="match status" value="1"/>
</dbReference>
<evidence type="ECO:0000259" key="1">
    <source>
        <dbReference type="PROSITE" id="PS51819"/>
    </source>
</evidence>